<feature type="domain" description="Hydantoinase B/oxoprolinase" evidence="3">
    <location>
        <begin position="732"/>
        <end position="1243"/>
    </location>
</feature>
<dbReference type="InterPro" id="IPR008040">
    <property type="entry name" value="Hydant_A_N"/>
</dbReference>
<accession>A0AAD6A360</accession>
<evidence type="ECO:0000259" key="5">
    <source>
        <dbReference type="Pfam" id="PF19278"/>
    </source>
</evidence>
<evidence type="ECO:0000313" key="6">
    <source>
        <dbReference type="EMBL" id="KAJ3708847.1"/>
    </source>
</evidence>
<gene>
    <name evidence="6" type="ORF">LUZ61_012552</name>
</gene>
<evidence type="ECO:0000259" key="3">
    <source>
        <dbReference type="Pfam" id="PF02538"/>
    </source>
</evidence>
<dbReference type="InterPro" id="IPR003692">
    <property type="entry name" value="Hydantoinase_B"/>
</dbReference>
<reference evidence="6 7" key="1">
    <citation type="journal article" date="2022" name="Cell">
        <title>Repeat-based holocentromeres influence genome architecture and karyotype evolution.</title>
        <authorList>
            <person name="Hofstatter P.G."/>
            <person name="Thangavel G."/>
            <person name="Lux T."/>
            <person name="Neumann P."/>
            <person name="Vondrak T."/>
            <person name="Novak P."/>
            <person name="Zhang M."/>
            <person name="Costa L."/>
            <person name="Castellani M."/>
            <person name="Scott A."/>
            <person name="Toegelov H."/>
            <person name="Fuchs J."/>
            <person name="Mata-Sucre Y."/>
            <person name="Dias Y."/>
            <person name="Vanzela A.L.L."/>
            <person name="Huettel B."/>
            <person name="Almeida C.C.S."/>
            <person name="Simkova H."/>
            <person name="Souza G."/>
            <person name="Pedrosa-Harand A."/>
            <person name="Macas J."/>
            <person name="Mayer K.F.X."/>
            <person name="Houben A."/>
            <person name="Marques A."/>
        </authorList>
    </citation>
    <scope>NUCLEOTIDE SEQUENCE [LARGE SCALE GENOMIC DNA]</scope>
    <source>
        <strain evidence="6">RhyTen1mFocal</strain>
    </source>
</reference>
<dbReference type="InterPro" id="IPR002821">
    <property type="entry name" value="Hydantoinase_A"/>
</dbReference>
<dbReference type="Pfam" id="PF02538">
    <property type="entry name" value="Hydantoinase_B"/>
    <property type="match status" value="1"/>
</dbReference>
<dbReference type="AlphaFoldDB" id="A0AAD6A360"/>
<evidence type="ECO:0000313" key="7">
    <source>
        <dbReference type="Proteomes" id="UP001210211"/>
    </source>
</evidence>
<dbReference type="GO" id="GO:0006749">
    <property type="term" value="P:glutathione metabolic process"/>
    <property type="evidence" value="ECO:0007669"/>
    <property type="project" value="TreeGrafter"/>
</dbReference>
<dbReference type="EMBL" id="JAMRDG010000001">
    <property type="protein sequence ID" value="KAJ3708847.1"/>
    <property type="molecule type" value="Genomic_DNA"/>
</dbReference>
<comment type="similarity">
    <text evidence="1">Belongs to the oxoprolinase family.</text>
</comment>
<dbReference type="PANTHER" id="PTHR11365:SF2">
    <property type="entry name" value="5-OXOPROLINASE"/>
    <property type="match status" value="1"/>
</dbReference>
<comment type="caution">
    <text evidence="6">The sequence shown here is derived from an EMBL/GenBank/DDBJ whole genome shotgun (WGS) entry which is preliminary data.</text>
</comment>
<proteinExistence type="inferred from homology"/>
<name>A0AAD6A360_9POAL</name>
<evidence type="ECO:0000259" key="2">
    <source>
        <dbReference type="Pfam" id="PF01968"/>
    </source>
</evidence>
<sequence>MGEAGITRKEEKFRFCIDRGGTFTDIYAEVPGEPDGYVTKLLSVDPQNYEDAPIEGIRRILEKFTGEKIPRNSKIPTKNIEWIRMGTTVATNALLERKGERIALCVTKGFRDLLQIGNQARPHIFDLTVAKPSNLYEEVIEVDERVELVSDQKDGETVKGISGEQVRILKPLDEKTLIPLLKGLLDKGISVLAVVLMHSYTYPAHENLVEKLALEMGFRHVSLSSSLTPMVRAVPRGLTASVDAYLTPVIKEYLSNFMSRFDRGDKINVLFMQSDGGLAPENRFSGHKAVLSGPAGGVVGYSQTLFGLETTKPLIGFDMGGTSTDVSRYDRTYEQVLETQIAGTTIQAPQLDINTVAAGGGSKLKFLFGSFRVGPESVGAHPGPVCYRKGGQLAVTDANLILGTVIPDFFPSIFGPNEDQPLDYNATKTAFEILAGEINSYRRINNPSTKDMSIEEIALGFVEVANEAMCRPIRQLTEMKGHETRDHALACFGGAGPQHACAIARSLGMREVFVHRYCGILSAYGMGLADVVQDMQEPFAAVFDSDSVVEAEQREKALVKQVREKLREQGFLEESIKTESYLNLRYEGTDTAIMVKRPNNGNDFVSEFVRLFRQEYGFELQNRKILICDIRVRGTGITNILKPKEVEHGKQVVQPVASYRVYFNSGWHDTPLFKLENLGLGDTVSGPAIIMNGNSTVIVEPDCLASITRYGNIKIQIGTGPDVILSDEKVADVVRLSIFNHRFMGIAEQMGRTLQRTSISTNIKERLDFSCALFAPDGGLVANAPHVPVHLGAMSSTVRWQMSHWGENLEEGDVLVTNHPCSGGSHLPDITVITPVFDNGKIVFFVASRGHHAEIGGITPGSMPPFSKSISEEGAAIKAFKLVQKGIFQEEGIIGLLSGSRRIEDNLSDLRAQVAANQRGINLIKELINQYGLEIVQAYMVHVQRNVEEAVREMLKSVATRVLHETGSLEIEEQDYMDDGSVIQLKLTLDLEKGEAGFDFTGSGSEVYGNWNAPEAVTMAAVIYCLRCMVNVDIPLNQGCLAPVRIKIPEGSLLSPSDKAAVVGGNVLTSQRVTDVILTAFQACACSQGCMNNLTFGDDTFGYYETIGGGSGAGPSWDGTSGVQCHMTNTRMTDPEIFEQRYPVLLHRFGIRESSGGAGHHRGGDGLVREIEFKRPVVVSILSERRVHAPRGLQGGSDGARGANYLVRKDKTRVYLGGKNSIHVEAGEVLQIFTPGGGGFGSPN</sequence>
<dbReference type="InterPro" id="IPR049517">
    <property type="entry name" value="ACX-like_C"/>
</dbReference>
<dbReference type="GO" id="GO:0005829">
    <property type="term" value="C:cytosol"/>
    <property type="evidence" value="ECO:0007669"/>
    <property type="project" value="TreeGrafter"/>
</dbReference>
<evidence type="ECO:0000256" key="1">
    <source>
        <dbReference type="ARBA" id="ARBA00010403"/>
    </source>
</evidence>
<dbReference type="Pfam" id="PF05378">
    <property type="entry name" value="Hydant_A_N"/>
    <property type="match status" value="1"/>
</dbReference>
<evidence type="ECO:0000259" key="4">
    <source>
        <dbReference type="Pfam" id="PF05378"/>
    </source>
</evidence>
<organism evidence="6 7">
    <name type="scientific">Rhynchospora tenuis</name>
    <dbReference type="NCBI Taxonomy" id="198213"/>
    <lineage>
        <taxon>Eukaryota</taxon>
        <taxon>Viridiplantae</taxon>
        <taxon>Streptophyta</taxon>
        <taxon>Embryophyta</taxon>
        <taxon>Tracheophyta</taxon>
        <taxon>Spermatophyta</taxon>
        <taxon>Magnoliopsida</taxon>
        <taxon>Liliopsida</taxon>
        <taxon>Poales</taxon>
        <taxon>Cyperaceae</taxon>
        <taxon>Cyperoideae</taxon>
        <taxon>Rhynchosporeae</taxon>
        <taxon>Rhynchospora</taxon>
    </lineage>
</organism>
<dbReference type="Pfam" id="PF01968">
    <property type="entry name" value="Hydantoinase_A"/>
    <property type="match status" value="1"/>
</dbReference>
<feature type="domain" description="Hydantoinase/oxoprolinase N-terminal" evidence="4">
    <location>
        <begin position="14"/>
        <end position="216"/>
    </location>
</feature>
<dbReference type="GO" id="GO:0017168">
    <property type="term" value="F:5-oxoprolinase (ATP-hydrolyzing) activity"/>
    <property type="evidence" value="ECO:0007669"/>
    <property type="project" value="TreeGrafter"/>
</dbReference>
<evidence type="ECO:0008006" key="8">
    <source>
        <dbReference type="Google" id="ProtNLM"/>
    </source>
</evidence>
<protein>
    <recommendedName>
        <fullName evidence="8">5-oxoprolinase</fullName>
    </recommendedName>
</protein>
<dbReference type="Proteomes" id="UP001210211">
    <property type="component" value="Unassembled WGS sequence"/>
</dbReference>
<feature type="domain" description="Hydantoinase A/oxoprolinase" evidence="2">
    <location>
        <begin position="236"/>
        <end position="534"/>
    </location>
</feature>
<feature type="domain" description="Acetophenone carboxylase-like C-terminal" evidence="5">
    <location>
        <begin position="556"/>
        <end position="702"/>
    </location>
</feature>
<keyword evidence="7" id="KW-1185">Reference proteome</keyword>
<dbReference type="InterPro" id="IPR045079">
    <property type="entry name" value="Oxoprolinase-like"/>
</dbReference>
<dbReference type="Pfam" id="PF19278">
    <property type="entry name" value="Hydant_A_C"/>
    <property type="match status" value="1"/>
</dbReference>
<dbReference type="PANTHER" id="PTHR11365">
    <property type="entry name" value="5-OXOPROLINASE RELATED"/>
    <property type="match status" value="1"/>
</dbReference>